<accession>A0A4R3NI16</accession>
<reference evidence="2 3" key="1">
    <citation type="submission" date="2019-03" db="EMBL/GenBank/DDBJ databases">
        <title>Genomic Encyclopedia of Type Strains, Phase IV (KMG-IV): sequencing the most valuable type-strain genomes for metagenomic binning, comparative biology and taxonomic classification.</title>
        <authorList>
            <person name="Goeker M."/>
        </authorList>
    </citation>
    <scope>NUCLEOTIDE SEQUENCE [LARGE SCALE GENOMIC DNA]</scope>
    <source>
        <strain evidence="2 3">DSM 25894</strain>
    </source>
</reference>
<dbReference type="Pfam" id="PF00381">
    <property type="entry name" value="PTS-HPr"/>
    <property type="match status" value="1"/>
</dbReference>
<feature type="domain" description="HPr" evidence="1">
    <location>
        <begin position="11"/>
        <end position="82"/>
    </location>
</feature>
<gene>
    <name evidence="2" type="ORF">EDD68_101289</name>
</gene>
<dbReference type="RefSeq" id="WP_132370373.1">
    <property type="nucleotide sequence ID" value="NZ_SMAN01000001.1"/>
</dbReference>
<dbReference type="AlphaFoldDB" id="A0A4R3NI16"/>
<dbReference type="EMBL" id="SMAN01000001">
    <property type="protein sequence ID" value="TCT26932.1"/>
    <property type="molecule type" value="Genomic_DNA"/>
</dbReference>
<evidence type="ECO:0000313" key="2">
    <source>
        <dbReference type="EMBL" id="TCT26932.1"/>
    </source>
</evidence>
<dbReference type="OrthoDB" id="2891259at2"/>
<protein>
    <submittedName>
        <fullName evidence="2">PTS HPr component family protein</fullName>
    </submittedName>
</protein>
<organism evidence="2 3">
    <name type="scientific">Melghiribacillus thermohalophilus</name>
    <dbReference type="NCBI Taxonomy" id="1324956"/>
    <lineage>
        <taxon>Bacteria</taxon>
        <taxon>Bacillati</taxon>
        <taxon>Bacillota</taxon>
        <taxon>Bacilli</taxon>
        <taxon>Bacillales</taxon>
        <taxon>Bacillaceae</taxon>
        <taxon>Melghiribacillus</taxon>
    </lineage>
</organism>
<comment type="caution">
    <text evidence="2">The sequence shown here is derived from an EMBL/GenBank/DDBJ whole genome shotgun (WGS) entry which is preliminary data.</text>
</comment>
<sequence>MYAEKSICIPEEFRAKKIFGFISLVNQFKSEIILTNEKMHLNGKSILGTVTFFLNMKTGGDLKICGKGEDAEKAVEILSQFLLSPRAPELDYWQEETMLEMMKASLSVPPKHIRTIAKPYFNINRGG</sequence>
<dbReference type="InterPro" id="IPR035895">
    <property type="entry name" value="HPr-like_sf"/>
</dbReference>
<dbReference type="Proteomes" id="UP000294650">
    <property type="component" value="Unassembled WGS sequence"/>
</dbReference>
<dbReference type="SUPFAM" id="SSF55594">
    <property type="entry name" value="HPr-like"/>
    <property type="match status" value="1"/>
</dbReference>
<dbReference type="InterPro" id="IPR000032">
    <property type="entry name" value="HPr-like"/>
</dbReference>
<proteinExistence type="predicted"/>
<evidence type="ECO:0000259" key="1">
    <source>
        <dbReference type="Pfam" id="PF00381"/>
    </source>
</evidence>
<keyword evidence="3" id="KW-1185">Reference proteome</keyword>
<evidence type="ECO:0000313" key="3">
    <source>
        <dbReference type="Proteomes" id="UP000294650"/>
    </source>
</evidence>
<dbReference type="Gene3D" id="3.30.1340.10">
    <property type="entry name" value="HPr-like"/>
    <property type="match status" value="1"/>
</dbReference>
<name>A0A4R3NI16_9BACI</name>